<dbReference type="AlphaFoldDB" id="A0A6C0ECK3"/>
<sequence>MDPISIGTMIAGAGIVTTVGKDLIVQSILSTTRGISSGIAYLFTSTSQRKEVKEIKILLEKLDIEAEVKVVEAFVKKLSEDKKDSIDVIAMALENLKNTVEKIEKELDEIKKKIEQENNTSYIGSWWYGYPDLTPNYNEIEKLSSVFKTRLDMLIKIVSSI</sequence>
<evidence type="ECO:0000256" key="1">
    <source>
        <dbReference type="SAM" id="Coils"/>
    </source>
</evidence>
<feature type="coiled-coil region" evidence="1">
    <location>
        <begin position="86"/>
        <end position="120"/>
    </location>
</feature>
<proteinExistence type="predicted"/>
<accession>A0A6C0ECK3</accession>
<protein>
    <submittedName>
        <fullName evidence="2">Uncharacterized protein</fullName>
    </submittedName>
</protein>
<organism evidence="2">
    <name type="scientific">viral metagenome</name>
    <dbReference type="NCBI Taxonomy" id="1070528"/>
    <lineage>
        <taxon>unclassified sequences</taxon>
        <taxon>metagenomes</taxon>
        <taxon>organismal metagenomes</taxon>
    </lineage>
</organism>
<dbReference type="EMBL" id="MN739781">
    <property type="protein sequence ID" value="QHT26210.1"/>
    <property type="molecule type" value="Genomic_DNA"/>
</dbReference>
<reference evidence="2" key="1">
    <citation type="journal article" date="2020" name="Nature">
        <title>Giant virus diversity and host interactions through global metagenomics.</title>
        <authorList>
            <person name="Schulz F."/>
            <person name="Roux S."/>
            <person name="Paez-Espino D."/>
            <person name="Jungbluth S."/>
            <person name="Walsh D.A."/>
            <person name="Denef V.J."/>
            <person name="McMahon K.D."/>
            <person name="Konstantinidis K.T."/>
            <person name="Eloe-Fadrosh E.A."/>
            <person name="Kyrpides N.C."/>
            <person name="Woyke T."/>
        </authorList>
    </citation>
    <scope>NUCLEOTIDE SEQUENCE</scope>
    <source>
        <strain evidence="2">GVMAG-M-3300023179-27</strain>
    </source>
</reference>
<evidence type="ECO:0000313" key="2">
    <source>
        <dbReference type="EMBL" id="QHT26210.1"/>
    </source>
</evidence>
<keyword evidence="1" id="KW-0175">Coiled coil</keyword>
<name>A0A6C0ECK3_9ZZZZ</name>